<evidence type="ECO:0000313" key="2">
    <source>
        <dbReference type="EMBL" id="KAJ4437275.1"/>
    </source>
</evidence>
<feature type="region of interest" description="Disordered" evidence="1">
    <location>
        <begin position="437"/>
        <end position="460"/>
    </location>
</feature>
<dbReference type="Gene3D" id="3.30.420.10">
    <property type="entry name" value="Ribonuclease H-like superfamily/Ribonuclease H"/>
    <property type="match status" value="1"/>
</dbReference>
<proteinExistence type="predicted"/>
<dbReference type="PANTHER" id="PTHR47326">
    <property type="entry name" value="TRANSPOSABLE ELEMENT TC3 TRANSPOSASE-LIKE PROTEIN"/>
    <property type="match status" value="1"/>
</dbReference>
<reference evidence="2 3" key="1">
    <citation type="journal article" date="2022" name="Allergy">
        <title>Genome assembly and annotation of Periplaneta americana reveal a comprehensive cockroach allergen profile.</title>
        <authorList>
            <person name="Wang L."/>
            <person name="Xiong Q."/>
            <person name="Saelim N."/>
            <person name="Wang L."/>
            <person name="Nong W."/>
            <person name="Wan A.T."/>
            <person name="Shi M."/>
            <person name="Liu X."/>
            <person name="Cao Q."/>
            <person name="Hui J.H.L."/>
            <person name="Sookrung N."/>
            <person name="Leung T.F."/>
            <person name="Tungtrongchitr A."/>
            <person name="Tsui S.K.W."/>
        </authorList>
    </citation>
    <scope>NUCLEOTIDE SEQUENCE [LARGE SCALE GENOMIC DNA]</scope>
    <source>
        <strain evidence="2">PWHHKU_190912</strain>
    </source>
</reference>
<dbReference type="InterPro" id="IPR036397">
    <property type="entry name" value="RNaseH_sf"/>
</dbReference>
<protein>
    <submittedName>
        <fullName evidence="2">Uncharacterized protein</fullName>
    </submittedName>
</protein>
<dbReference type="Proteomes" id="UP001148838">
    <property type="component" value="Unassembled WGS sequence"/>
</dbReference>
<organism evidence="2 3">
    <name type="scientific">Periplaneta americana</name>
    <name type="common">American cockroach</name>
    <name type="synonym">Blatta americana</name>
    <dbReference type="NCBI Taxonomy" id="6978"/>
    <lineage>
        <taxon>Eukaryota</taxon>
        <taxon>Metazoa</taxon>
        <taxon>Ecdysozoa</taxon>
        <taxon>Arthropoda</taxon>
        <taxon>Hexapoda</taxon>
        <taxon>Insecta</taxon>
        <taxon>Pterygota</taxon>
        <taxon>Neoptera</taxon>
        <taxon>Polyneoptera</taxon>
        <taxon>Dictyoptera</taxon>
        <taxon>Blattodea</taxon>
        <taxon>Blattoidea</taxon>
        <taxon>Blattidae</taxon>
        <taxon>Blattinae</taxon>
        <taxon>Periplaneta</taxon>
    </lineage>
</organism>
<evidence type="ECO:0000256" key="1">
    <source>
        <dbReference type="SAM" id="MobiDB-lite"/>
    </source>
</evidence>
<name>A0ABQ8SSW3_PERAM</name>
<dbReference type="EMBL" id="JAJSOF020000021">
    <property type="protein sequence ID" value="KAJ4437275.1"/>
    <property type="molecule type" value="Genomic_DNA"/>
</dbReference>
<keyword evidence="3" id="KW-1185">Reference proteome</keyword>
<evidence type="ECO:0000313" key="3">
    <source>
        <dbReference type="Proteomes" id="UP001148838"/>
    </source>
</evidence>
<dbReference type="PANTHER" id="PTHR47326:SF1">
    <property type="entry name" value="HTH PSQ-TYPE DOMAIN-CONTAINING PROTEIN"/>
    <property type="match status" value="1"/>
</dbReference>
<feature type="compositionally biased region" description="Basic and acidic residues" evidence="1">
    <location>
        <begin position="441"/>
        <end position="452"/>
    </location>
</feature>
<comment type="caution">
    <text evidence="2">The sequence shown here is derived from an EMBL/GenBank/DDBJ whole genome shotgun (WGS) entry which is preliminary data.</text>
</comment>
<sequence>MSLEQFWAFSWSSGFQPRFIQTSSYSYLTHVNLSYFLEGSSGLNSSLMISPVPEFGVESSQNAREKFRQKALKLLNGTVRDLTNLSTVGPKTAIVSVVRQRLNRAERSTRLVACSGVSTDISKFTLQSSSTTGFGAYNFDTIGLVEKTKIAARFDVLDGIEDEMMYLEHANHCGNNRIGVIVERPHLQGKECLTPTTAHENPRAVRERCHQVCWRINVWAGLIDCNIIGPYLLPEHLNGRSYTLLLSKNLPVLLEDIPYAIRYNMWFQHDCTPPHYSNESRQELNGQYPRWWRACILAPDVTRHESTGLLPLWLPQGAGVQGGSRERGRFHRSILNNIQFTKFEDLKDIPGLPKTYYERFVKHIGYVTKVSRSNLVISVATVPGGGGGGGDDDDDDVKETLNQCHGLICDEQYNQSQNHSDPVIEKVKGKEFGLQLDEATDNNKEPYSRDETSESNTGTTDLSYQELNCRQVSVSDGSDTVSFTQRSTVNSITRRSSRIAVYRKNEIQNSSIIPLTNTKRAARDSVRTIGTETSRLCSYSTFQDEQLICTSSLSNITTVRRSLRISRMRKDDAGRLSICSPSNVTTVRRSERLSLKLQTQDESRKMIPLQTSTVCRSLRPSSSSARHTDMTFKLSPSKVLAAGGRRRRSARLSGKPPAYSGTSYGVSYLNL</sequence>
<gene>
    <name evidence="2" type="ORF">ANN_17412</name>
</gene>
<accession>A0ABQ8SSW3</accession>